<evidence type="ECO:0000313" key="4">
    <source>
        <dbReference type="Proteomes" id="UP000694251"/>
    </source>
</evidence>
<gene>
    <name evidence="3" type="ORF">ISN44_As07g008220</name>
</gene>
<evidence type="ECO:0000313" key="3">
    <source>
        <dbReference type="EMBL" id="KAG7588491.1"/>
    </source>
</evidence>
<dbReference type="PANTHER" id="PTHR33710">
    <property type="entry name" value="BNAC02G09200D PROTEIN"/>
    <property type="match status" value="1"/>
</dbReference>
<proteinExistence type="predicted"/>
<feature type="region of interest" description="Disordered" evidence="1">
    <location>
        <begin position="1"/>
        <end position="21"/>
    </location>
</feature>
<evidence type="ECO:0000256" key="1">
    <source>
        <dbReference type="SAM" id="MobiDB-lite"/>
    </source>
</evidence>
<protein>
    <submittedName>
        <fullName evidence="3">Endonuclease/exonuclease/phosphatase superfamily</fullName>
    </submittedName>
</protein>
<sequence length="216" mass="24664">MVGVFPKDGKSSQESLTSVDEVTEGTTSQFIHARVMNGGELMHLVVVNAAPTVSHRSGLWKELKNVVRSIDGPLIIGGDFNTILRLDERTWDNGRLSPDSLDFGQWINDLSLIDLSFKGGKFTWKRGRTENTFVAKRLDRILRCAHVRLKWQEAVVSRLPLLASDHVPLYIQLCLEKDMDPRRRPFRFKAVWLKHKGFKELLKASWIWAVNPESSK</sequence>
<dbReference type="GO" id="GO:0004519">
    <property type="term" value="F:endonuclease activity"/>
    <property type="evidence" value="ECO:0007669"/>
    <property type="project" value="UniProtKB-KW"/>
</dbReference>
<feature type="domain" description="Endonuclease/exonuclease/phosphatase" evidence="2">
    <location>
        <begin position="30"/>
        <end position="166"/>
    </location>
</feature>
<dbReference type="Proteomes" id="UP000694251">
    <property type="component" value="Chromosome 7"/>
</dbReference>
<organism evidence="3 4">
    <name type="scientific">Arabidopsis suecica</name>
    <name type="common">Swedish thale-cress</name>
    <name type="synonym">Cardaminopsis suecica</name>
    <dbReference type="NCBI Taxonomy" id="45249"/>
    <lineage>
        <taxon>Eukaryota</taxon>
        <taxon>Viridiplantae</taxon>
        <taxon>Streptophyta</taxon>
        <taxon>Embryophyta</taxon>
        <taxon>Tracheophyta</taxon>
        <taxon>Spermatophyta</taxon>
        <taxon>Magnoliopsida</taxon>
        <taxon>eudicotyledons</taxon>
        <taxon>Gunneridae</taxon>
        <taxon>Pentapetalae</taxon>
        <taxon>rosids</taxon>
        <taxon>malvids</taxon>
        <taxon>Brassicales</taxon>
        <taxon>Brassicaceae</taxon>
        <taxon>Camelineae</taxon>
        <taxon>Arabidopsis</taxon>
    </lineage>
</organism>
<keyword evidence="3" id="KW-0540">Nuclease</keyword>
<reference evidence="3 4" key="1">
    <citation type="submission" date="2020-12" db="EMBL/GenBank/DDBJ databases">
        <title>Concerted genomic and epigenomic changes stabilize Arabidopsis allopolyploids.</title>
        <authorList>
            <person name="Chen Z."/>
        </authorList>
    </citation>
    <scope>NUCLEOTIDE SEQUENCE [LARGE SCALE GENOMIC DNA]</scope>
    <source>
        <strain evidence="3">As9502</strain>
        <tissue evidence="3">Leaf</tissue>
    </source>
</reference>
<comment type="caution">
    <text evidence="3">The sequence shown here is derived from an EMBL/GenBank/DDBJ whole genome shotgun (WGS) entry which is preliminary data.</text>
</comment>
<dbReference type="AlphaFoldDB" id="A0A8T2BYL1"/>
<accession>A0A8T2BYL1</accession>
<evidence type="ECO:0000259" key="2">
    <source>
        <dbReference type="Pfam" id="PF03372"/>
    </source>
</evidence>
<keyword evidence="3" id="KW-0255">Endonuclease</keyword>
<dbReference type="PANTHER" id="PTHR33710:SF77">
    <property type="entry name" value="DNASE I-LIKE SUPERFAMILY PROTEIN"/>
    <property type="match status" value="1"/>
</dbReference>
<dbReference type="Pfam" id="PF03372">
    <property type="entry name" value="Exo_endo_phos"/>
    <property type="match status" value="1"/>
</dbReference>
<keyword evidence="4" id="KW-1185">Reference proteome</keyword>
<dbReference type="InterPro" id="IPR005135">
    <property type="entry name" value="Endo/exonuclease/phosphatase"/>
</dbReference>
<keyword evidence="3" id="KW-0378">Hydrolase</keyword>
<feature type="compositionally biased region" description="Polar residues" evidence="1">
    <location>
        <begin position="12"/>
        <end position="21"/>
    </location>
</feature>
<dbReference type="EMBL" id="JAEFBJ010000007">
    <property type="protein sequence ID" value="KAG7588491.1"/>
    <property type="molecule type" value="Genomic_DNA"/>
</dbReference>
<name>A0A8T2BYL1_ARASU</name>
<dbReference type="OrthoDB" id="1750980at2759"/>